<dbReference type="InterPro" id="IPR000182">
    <property type="entry name" value="GNAT_dom"/>
</dbReference>
<dbReference type="Ensembl" id="ENSPEMT00000041002.1">
    <property type="protein sequence ID" value="ENSPEMP00000030025.1"/>
    <property type="gene ID" value="ENSPEMG00000031248.1"/>
</dbReference>
<dbReference type="PROSITE" id="PS51186">
    <property type="entry name" value="GNAT"/>
    <property type="match status" value="1"/>
</dbReference>
<dbReference type="GeneTree" id="ENSGT00950000182932"/>
<evidence type="ECO:0000256" key="2">
    <source>
        <dbReference type="SAM" id="Phobius"/>
    </source>
</evidence>
<dbReference type="SUPFAM" id="SSF55729">
    <property type="entry name" value="Acyl-CoA N-acyltransferases (Nat)"/>
    <property type="match status" value="1"/>
</dbReference>
<dbReference type="Proteomes" id="UP000694547">
    <property type="component" value="Chromosome 3"/>
</dbReference>
<dbReference type="GO" id="GO:0007507">
    <property type="term" value="P:heart development"/>
    <property type="evidence" value="ECO:0007669"/>
    <property type="project" value="Ensembl"/>
</dbReference>
<feature type="transmembrane region" description="Helical" evidence="2">
    <location>
        <begin position="66"/>
        <end position="84"/>
    </location>
</feature>
<accession>A0A8C8U5M4</accession>
<dbReference type="AlphaFoldDB" id="A0A8C8U5M4"/>
<dbReference type="GO" id="GO:0008080">
    <property type="term" value="F:N-acetyltransferase activity"/>
    <property type="evidence" value="ECO:0007669"/>
    <property type="project" value="InterPro"/>
</dbReference>
<evidence type="ECO:0000259" key="3">
    <source>
        <dbReference type="PROSITE" id="PS51186"/>
    </source>
</evidence>
<evidence type="ECO:0000313" key="5">
    <source>
        <dbReference type="Proteomes" id="UP000694547"/>
    </source>
</evidence>
<dbReference type="GO" id="GO:0007368">
    <property type="term" value="P:determination of left/right symmetry"/>
    <property type="evidence" value="ECO:0007669"/>
    <property type="project" value="Ensembl"/>
</dbReference>
<dbReference type="Pfam" id="PF00583">
    <property type="entry name" value="Acetyltransf_1"/>
    <property type="match status" value="1"/>
</dbReference>
<keyword evidence="2" id="KW-0472">Membrane</keyword>
<reference evidence="4 5" key="1">
    <citation type="submission" date="2018-10" db="EMBL/GenBank/DDBJ databases">
        <title>Improved assembly of the deer mouse Peromyscus maniculatus genome.</title>
        <authorList>
            <person name="Lassance J.-M."/>
            <person name="Hoekstra H.E."/>
        </authorList>
    </citation>
    <scope>NUCLEOTIDE SEQUENCE [LARGE SCALE GENOMIC DNA]</scope>
</reference>
<dbReference type="CDD" id="cd04301">
    <property type="entry name" value="NAT_SF"/>
    <property type="match status" value="1"/>
</dbReference>
<sequence>ISRSLPMASYHIRQYQERDHKQVLDLFSRGMEEHIPASFHHALMLPRTLLVLLGVPIALVLVYGSWLLAIMCGFLLLLLLWLLARQPLKKFVAMCLHTDLADITKSYLRELGSCFLVAETEDQVVGMAAARPVKDPSLNRKQLQLFHLSVSSQHRGQGIGKALIRTVLQFARDQGYSDVVLRTTVLMHDAVALYKGMGFQKTGKSFFNPIAKLLTVPSIHFRLPLPLAQKHEL</sequence>
<reference evidence="4" key="3">
    <citation type="submission" date="2025-09" db="UniProtKB">
        <authorList>
            <consortium name="Ensembl"/>
        </authorList>
    </citation>
    <scope>IDENTIFICATION</scope>
</reference>
<name>A0A8C8U5M4_PERMB</name>
<organism evidence="4 5">
    <name type="scientific">Peromyscus maniculatus bairdii</name>
    <name type="common">Prairie deer mouse</name>
    <dbReference type="NCBI Taxonomy" id="230844"/>
    <lineage>
        <taxon>Eukaryota</taxon>
        <taxon>Metazoa</taxon>
        <taxon>Chordata</taxon>
        <taxon>Craniata</taxon>
        <taxon>Vertebrata</taxon>
        <taxon>Euteleostomi</taxon>
        <taxon>Mammalia</taxon>
        <taxon>Eutheria</taxon>
        <taxon>Euarchontoglires</taxon>
        <taxon>Glires</taxon>
        <taxon>Rodentia</taxon>
        <taxon>Myomorpha</taxon>
        <taxon>Muroidea</taxon>
        <taxon>Cricetidae</taxon>
        <taxon>Neotominae</taxon>
        <taxon>Peromyscus</taxon>
    </lineage>
</organism>
<protein>
    <submittedName>
        <fullName evidence="4">N-acetyltransferase 8 (GCN5-related) family member 5</fullName>
    </submittedName>
</protein>
<dbReference type="InterPro" id="IPR016181">
    <property type="entry name" value="Acyl_CoA_acyltransferase"/>
</dbReference>
<dbReference type="PANTHER" id="PTHR13947">
    <property type="entry name" value="GNAT FAMILY N-ACETYLTRANSFERASE"/>
    <property type="match status" value="1"/>
</dbReference>
<keyword evidence="1" id="KW-0808">Transferase</keyword>
<dbReference type="Gene3D" id="3.40.630.30">
    <property type="match status" value="1"/>
</dbReference>
<proteinExistence type="predicted"/>
<keyword evidence="5" id="KW-1185">Reference proteome</keyword>
<evidence type="ECO:0000313" key="4">
    <source>
        <dbReference type="Ensembl" id="ENSPEMP00000030025.1"/>
    </source>
</evidence>
<feature type="domain" description="N-acetyltransferase" evidence="3">
    <location>
        <begin position="75"/>
        <end position="226"/>
    </location>
</feature>
<keyword evidence="2" id="KW-0812">Transmembrane</keyword>
<evidence type="ECO:0000256" key="1">
    <source>
        <dbReference type="ARBA" id="ARBA00022679"/>
    </source>
</evidence>
<reference evidence="4" key="2">
    <citation type="submission" date="2025-08" db="UniProtKB">
        <authorList>
            <consortium name="Ensembl"/>
        </authorList>
    </citation>
    <scope>IDENTIFICATION</scope>
</reference>
<keyword evidence="2" id="KW-1133">Transmembrane helix</keyword>
<dbReference type="PANTHER" id="PTHR13947:SF48">
    <property type="entry name" value="N-ACETYLTRANSFERASE 8-RELATED"/>
    <property type="match status" value="1"/>
</dbReference>
<dbReference type="InterPro" id="IPR050769">
    <property type="entry name" value="NAT_camello-type"/>
</dbReference>